<protein>
    <submittedName>
        <fullName evidence="1">Uncharacterized protein</fullName>
    </submittedName>
</protein>
<proteinExistence type="predicted"/>
<sequence>MERQDTLTPETVEQLIISLYQPNPPEVIASTQAALARIQSLPQAWELSKELLSRPDEKVQFFGVLTIIVKLNTQNKPIADDQAIELLFCLTGWYVDLVSKDGSRLVTRKLVSALSTFFIRHHAQWPRFLDHIGICLASNQPCRPDAMDPNINMSSILERLGQRQTQALLWLAAHIVEDVTRLDPNSVMNASTYKAVIDNTESFMIIMANCFQTKGIPAPILEDAIKCLQSWIIFSQKAPTHENDVISSLKPLLGNVIEFLAVDAVYDASAELLIETLSNNPSLFTPENYKVFEMLFKSPWAAGFYQRIEDGDFGFDTIQFAQLLLAFAETQMPFLLQSCHAESSELLSHLCGILLAQGYPAVDDRIFVPVVEFWSSFAETVPDYLPADSSQEQPWKGAAFSLLLKACSNAWQKITYPPGTEVSDWDSNDRAGFADSRKDVVDLLQSVYALVGPQLLGTFAETVIGSLKGCEWLRLEAAVYCLGGLADCCQDDDRCDGFLATVFHSELFVMLRNARNSVPARTQQTCLQLIELYTEYFERNPVLLPPALELLFSTLGDKAMAPAASRSILRLCSSCRVHLYTEIEAFLAEYARVIGRQQLDCATSERTIGALASVAQAIPNPKEQYAKYGRILEFIEVELQRCQRLANTQQGNDAELSQLVCSDTLPEENVSLHMALKVLRCLTGMGKGVQAPAENTIDLDHEKQSGASQDVVLPEIQRRIVNLIVALQKMFPTSNEITEQICNVLRTGFSETEPGPFVLPPSEVAQYLTSHSFSTPRVGLFISTACSFISSVREKDDVHSIFSAVLGWVIGLLRQFPYSHGSGITAAGAAQIDISAEPEVAQNAIEISSRMLTKDPSVILHIQPAEMAEFFFLFALQALDGNEPLPKAASAEFWATFVSVRSGDENFQNALTNAMNTLGPLLCQSLARNIGGNASRSELDKLSEPLKKLINRYPKAKEWLEVGLNHPSFPSTKVSQAEKGLFVKKVVSLRGARATNQIVRDFWLAARGSNFSYAA</sequence>
<keyword evidence="2" id="KW-1185">Reference proteome</keyword>
<evidence type="ECO:0000313" key="1">
    <source>
        <dbReference type="EMBL" id="KAJ3499642.1"/>
    </source>
</evidence>
<dbReference type="Proteomes" id="UP001148737">
    <property type="component" value="Unassembled WGS sequence"/>
</dbReference>
<evidence type="ECO:0000313" key="2">
    <source>
        <dbReference type="Proteomes" id="UP001148737"/>
    </source>
</evidence>
<name>A0ACC1RA16_9HYPO</name>
<accession>A0ACC1RA16</accession>
<organism evidence="1 2">
    <name type="scientific">Lecanicillium saksenae</name>
    <dbReference type="NCBI Taxonomy" id="468837"/>
    <lineage>
        <taxon>Eukaryota</taxon>
        <taxon>Fungi</taxon>
        <taxon>Dikarya</taxon>
        <taxon>Ascomycota</taxon>
        <taxon>Pezizomycotina</taxon>
        <taxon>Sordariomycetes</taxon>
        <taxon>Hypocreomycetidae</taxon>
        <taxon>Hypocreales</taxon>
        <taxon>Cordycipitaceae</taxon>
        <taxon>Lecanicillium</taxon>
    </lineage>
</organism>
<reference evidence="1" key="1">
    <citation type="submission" date="2022-07" db="EMBL/GenBank/DDBJ databases">
        <title>Genome Sequence of Lecanicillium saksenae.</title>
        <authorList>
            <person name="Buettner E."/>
        </authorList>
    </citation>
    <scope>NUCLEOTIDE SEQUENCE</scope>
    <source>
        <strain evidence="1">VT-O1</strain>
    </source>
</reference>
<dbReference type="EMBL" id="JANAKD010000005">
    <property type="protein sequence ID" value="KAJ3499642.1"/>
    <property type="molecule type" value="Genomic_DNA"/>
</dbReference>
<gene>
    <name evidence="1" type="ORF">NLG97_g173</name>
</gene>
<comment type="caution">
    <text evidence="1">The sequence shown here is derived from an EMBL/GenBank/DDBJ whole genome shotgun (WGS) entry which is preliminary data.</text>
</comment>